<dbReference type="RefSeq" id="XP_011300119.1">
    <property type="nucleotide sequence ID" value="XM_011301817.1"/>
</dbReference>
<comment type="similarity">
    <text evidence="2">Belongs to the mitochondrion-specific ribosomal protein mS29 family.</text>
</comment>
<keyword evidence="8" id="KW-1185">Reference proteome</keyword>
<dbReference type="GO" id="GO:0003735">
    <property type="term" value="F:structural constituent of ribosome"/>
    <property type="evidence" value="ECO:0007669"/>
    <property type="project" value="TreeGrafter"/>
</dbReference>
<dbReference type="GeneID" id="105264735"/>
<evidence type="ECO:0000256" key="3">
    <source>
        <dbReference type="ARBA" id="ARBA00022946"/>
    </source>
</evidence>
<name>A0A9R1TXF5_9HYME</name>
<dbReference type="GO" id="GO:0006915">
    <property type="term" value="P:apoptotic process"/>
    <property type="evidence" value="ECO:0007669"/>
    <property type="project" value="InterPro"/>
</dbReference>
<dbReference type="PANTHER" id="PTHR12810">
    <property type="entry name" value="MITOCHONDRIAL 28S RIBOSOMAL PROTEIN S29"/>
    <property type="match status" value="1"/>
</dbReference>
<keyword evidence="5" id="KW-0496">Mitochondrion</keyword>
<dbReference type="KEGG" id="fas:105264735"/>
<evidence type="ECO:0000256" key="1">
    <source>
        <dbReference type="ARBA" id="ARBA00004173"/>
    </source>
</evidence>
<evidence type="ECO:0000256" key="2">
    <source>
        <dbReference type="ARBA" id="ARBA00009863"/>
    </source>
</evidence>
<evidence type="ECO:0000313" key="8">
    <source>
        <dbReference type="Proteomes" id="UP000694866"/>
    </source>
</evidence>
<dbReference type="Proteomes" id="UP000694866">
    <property type="component" value="Unplaced"/>
</dbReference>
<feature type="non-terminal residue" evidence="9">
    <location>
        <position position="1"/>
    </location>
</feature>
<evidence type="ECO:0000256" key="5">
    <source>
        <dbReference type="ARBA" id="ARBA00023128"/>
    </source>
</evidence>
<keyword evidence="4 9" id="KW-0689">Ribosomal protein</keyword>
<keyword evidence="3" id="KW-0809">Transit peptide</keyword>
<dbReference type="CTD" id="37563"/>
<keyword evidence="6" id="KW-0687">Ribonucleoprotein</keyword>
<dbReference type="InterPro" id="IPR027417">
    <property type="entry name" value="P-loop_NTPase"/>
</dbReference>
<dbReference type="GO" id="GO:0005763">
    <property type="term" value="C:mitochondrial small ribosomal subunit"/>
    <property type="evidence" value="ECO:0007669"/>
    <property type="project" value="TreeGrafter"/>
</dbReference>
<dbReference type="AlphaFoldDB" id="A0A9R1TXF5"/>
<protein>
    <recommendedName>
        <fullName evidence="7">Small ribosomal subunit protein mS29</fullName>
    </recommendedName>
</protein>
<evidence type="ECO:0000313" key="9">
    <source>
        <dbReference type="RefSeq" id="XP_011300119.1"/>
    </source>
</evidence>
<dbReference type="PRINTS" id="PR01716">
    <property type="entry name" value="DEATHASSOCP3"/>
</dbReference>
<gene>
    <name evidence="9" type="primary">mRpS29</name>
</gene>
<evidence type="ECO:0000256" key="4">
    <source>
        <dbReference type="ARBA" id="ARBA00022980"/>
    </source>
</evidence>
<dbReference type="Pfam" id="PF10236">
    <property type="entry name" value="DAP3"/>
    <property type="match status" value="1"/>
</dbReference>
<evidence type="ECO:0000256" key="6">
    <source>
        <dbReference type="ARBA" id="ARBA00023274"/>
    </source>
</evidence>
<evidence type="ECO:0000256" key="7">
    <source>
        <dbReference type="ARBA" id="ARBA00035140"/>
    </source>
</evidence>
<dbReference type="InterPro" id="IPR008092">
    <property type="entry name" value="Ribosomal_mS29_met"/>
</dbReference>
<reference evidence="9" key="1">
    <citation type="submission" date="2025-08" db="UniProtKB">
        <authorList>
            <consortium name="RefSeq"/>
        </authorList>
    </citation>
    <scope>IDENTIFICATION</scope>
    <source>
        <strain evidence="9">USDA-PBARC FA_bdor</strain>
        <tissue evidence="9">Whole organism</tissue>
    </source>
</reference>
<accession>A0A9R1TXF5</accession>
<dbReference type="SUPFAM" id="SSF52540">
    <property type="entry name" value="P-loop containing nucleoside triphosphate hydrolases"/>
    <property type="match status" value="1"/>
</dbReference>
<dbReference type="PANTHER" id="PTHR12810:SF0">
    <property type="entry name" value="SMALL RIBOSOMAL SUBUNIT PROTEIN MS29"/>
    <property type="match status" value="1"/>
</dbReference>
<organism evidence="8 9">
    <name type="scientific">Fopius arisanus</name>
    <dbReference type="NCBI Taxonomy" id="64838"/>
    <lineage>
        <taxon>Eukaryota</taxon>
        <taxon>Metazoa</taxon>
        <taxon>Ecdysozoa</taxon>
        <taxon>Arthropoda</taxon>
        <taxon>Hexapoda</taxon>
        <taxon>Insecta</taxon>
        <taxon>Pterygota</taxon>
        <taxon>Neoptera</taxon>
        <taxon>Endopterygota</taxon>
        <taxon>Hymenoptera</taxon>
        <taxon>Apocrita</taxon>
        <taxon>Ichneumonoidea</taxon>
        <taxon>Braconidae</taxon>
        <taxon>Opiinae</taxon>
        <taxon>Fopius</taxon>
    </lineage>
</organism>
<comment type="subcellular location">
    <subcellularLocation>
        <location evidence="1">Mitochondrion</location>
    </subcellularLocation>
</comment>
<sequence>YAIPNLGLEFALPELTFFSIIHRNSFWYSELLRRIPRHFTRTFATATERKHVNDEPIQTFRTTESDPVNHSKDHVNRFYTVPPSVVQTIFHHGGLPKKFQNQTGSFVETCLLVREPALEIISCLNVTDYSKPINRYILYGENGSGKSLTLAHILHYGLSSKNLLVHIPWVADWFRKPKEVAASTTKEGFYDLPVDAAAWLVRFKHQNRALLQELDLRLTKTYEWSIREHTPSGSPLLALIDLGVTRIKYACDIIDVLLEELRISCTSGKCKVLVVIDGFNSFLGDDTEIRVENRRKVYPDKVTLTNSFLNAVRSDWCNGAVVLSVDQLAVIKEAHESIYPRYLLGKEGFELLDPFLPVHVQEYTADEFETTMEYYKNRKWVREITPEGQRELELLSNRNPYRLMRLTASL</sequence>
<proteinExistence type="inferred from homology"/>
<dbReference type="InterPro" id="IPR019368">
    <property type="entry name" value="Ribosomal_mS29"/>
</dbReference>
<dbReference type="OrthoDB" id="274828at2759"/>